<dbReference type="FunFam" id="3.30.300.30:FF:000008">
    <property type="entry name" value="2,3-dihydroxybenzoate-AMP ligase"/>
    <property type="match status" value="1"/>
</dbReference>
<proteinExistence type="inferred from homology"/>
<dbReference type="Pfam" id="PF00501">
    <property type="entry name" value="AMP-binding"/>
    <property type="match status" value="1"/>
</dbReference>
<dbReference type="InterPro" id="IPR025110">
    <property type="entry name" value="AMP-bd_C"/>
</dbReference>
<keyword evidence="2" id="KW-0436">Ligase</keyword>
<dbReference type="PANTHER" id="PTHR43859">
    <property type="entry name" value="ACYL-ACTIVATING ENZYME"/>
    <property type="match status" value="1"/>
</dbReference>
<dbReference type="PROSITE" id="PS00455">
    <property type="entry name" value="AMP_BINDING"/>
    <property type="match status" value="1"/>
</dbReference>
<comment type="similarity">
    <text evidence="1">Belongs to the ATP-dependent AMP-binding enzyme family.</text>
</comment>
<comment type="caution">
    <text evidence="10">The sequence shown here is derived from an EMBL/GenBank/DDBJ whole genome shotgun (WGS) entry which is preliminary data.</text>
</comment>
<evidence type="ECO:0000313" key="10">
    <source>
        <dbReference type="EMBL" id="MBN9673006.1"/>
    </source>
</evidence>
<dbReference type="InterPro" id="IPR042099">
    <property type="entry name" value="ANL_N_sf"/>
</dbReference>
<dbReference type="RefSeq" id="WP_207142841.1">
    <property type="nucleotide sequence ID" value="NZ_JAEKJZ010000005.1"/>
</dbReference>
<dbReference type="PANTHER" id="PTHR43859:SF4">
    <property type="entry name" value="BUTANOATE--COA LIGASE AAE1-RELATED"/>
    <property type="match status" value="1"/>
</dbReference>
<dbReference type="Gene3D" id="3.40.50.12780">
    <property type="entry name" value="N-terminal domain of ligase-like"/>
    <property type="match status" value="1"/>
</dbReference>
<dbReference type="SUPFAM" id="SSF56801">
    <property type="entry name" value="Acetyl-CoA synthetase-like"/>
    <property type="match status" value="1"/>
</dbReference>
<dbReference type="InterPro" id="IPR020845">
    <property type="entry name" value="AMP-binding_CS"/>
</dbReference>
<dbReference type="EC" id="6.2.1.44" evidence="6"/>
<dbReference type="GO" id="GO:0006631">
    <property type="term" value="P:fatty acid metabolic process"/>
    <property type="evidence" value="ECO:0007669"/>
    <property type="project" value="UniProtKB-KW"/>
</dbReference>
<keyword evidence="4" id="KW-0443">Lipid metabolism</keyword>
<dbReference type="InterPro" id="IPR000873">
    <property type="entry name" value="AMP-dep_synth/lig_dom"/>
</dbReference>
<evidence type="ECO:0000256" key="2">
    <source>
        <dbReference type="ARBA" id="ARBA00022598"/>
    </source>
</evidence>
<evidence type="ECO:0000259" key="8">
    <source>
        <dbReference type="Pfam" id="PF00501"/>
    </source>
</evidence>
<feature type="domain" description="AMP-dependent synthetase/ligase" evidence="8">
    <location>
        <begin position="23"/>
        <end position="394"/>
    </location>
</feature>
<evidence type="ECO:0000256" key="6">
    <source>
        <dbReference type="ARBA" id="ARBA00066616"/>
    </source>
</evidence>
<reference evidence="10" key="1">
    <citation type="submission" date="2020-12" db="EMBL/GenBank/DDBJ databases">
        <title>Oil enriched cultivation method for isolating marine PHA-producing bacteria.</title>
        <authorList>
            <person name="Zheng W."/>
            <person name="Yu S."/>
            <person name="Huang Y."/>
        </authorList>
    </citation>
    <scope>NUCLEOTIDE SEQUENCE</scope>
    <source>
        <strain evidence="10">SY-2-12</strain>
    </source>
</reference>
<feature type="domain" description="AMP-binding enzyme C-terminal" evidence="9">
    <location>
        <begin position="444"/>
        <end position="516"/>
    </location>
</feature>
<dbReference type="GO" id="GO:0016874">
    <property type="term" value="F:ligase activity"/>
    <property type="evidence" value="ECO:0007669"/>
    <property type="project" value="UniProtKB-KW"/>
</dbReference>
<keyword evidence="3" id="KW-0276">Fatty acid metabolism</keyword>
<evidence type="ECO:0000256" key="3">
    <source>
        <dbReference type="ARBA" id="ARBA00022832"/>
    </source>
</evidence>
<gene>
    <name evidence="10" type="ORF">JF539_21805</name>
</gene>
<dbReference type="InterPro" id="IPR045851">
    <property type="entry name" value="AMP-bd_C_sf"/>
</dbReference>
<organism evidence="10 11">
    <name type="scientific">Roseibium aggregatum</name>
    <dbReference type="NCBI Taxonomy" id="187304"/>
    <lineage>
        <taxon>Bacteria</taxon>
        <taxon>Pseudomonadati</taxon>
        <taxon>Pseudomonadota</taxon>
        <taxon>Alphaproteobacteria</taxon>
        <taxon>Hyphomicrobiales</taxon>
        <taxon>Stappiaceae</taxon>
        <taxon>Roseibium</taxon>
    </lineage>
</organism>
<dbReference type="Pfam" id="PF13193">
    <property type="entry name" value="AMP-binding_C"/>
    <property type="match status" value="1"/>
</dbReference>
<name>A0A939EGY2_9HYPH</name>
<dbReference type="Gene3D" id="3.30.300.30">
    <property type="match status" value="1"/>
</dbReference>
<evidence type="ECO:0000256" key="5">
    <source>
        <dbReference type="ARBA" id="ARBA00051915"/>
    </source>
</evidence>
<dbReference type="Proteomes" id="UP000664096">
    <property type="component" value="Unassembled WGS sequence"/>
</dbReference>
<evidence type="ECO:0000256" key="7">
    <source>
        <dbReference type="ARBA" id="ARBA00067668"/>
    </source>
</evidence>
<evidence type="ECO:0000256" key="4">
    <source>
        <dbReference type="ARBA" id="ARBA00023098"/>
    </source>
</evidence>
<protein>
    <recommendedName>
        <fullName evidence="7">3-methylmercaptopropionyl-CoA ligase</fullName>
        <ecNumber evidence="6">6.2.1.44</ecNumber>
    </recommendedName>
</protein>
<comment type="catalytic activity">
    <reaction evidence="5">
        <text>3-(methylsulfanyl)propanoate + ATP + CoA = 3-(methylsulfanyl)propanoyl-CoA + AMP + diphosphate</text>
        <dbReference type="Rhea" id="RHEA:43052"/>
        <dbReference type="ChEBI" id="CHEBI:30616"/>
        <dbReference type="ChEBI" id="CHEBI:33019"/>
        <dbReference type="ChEBI" id="CHEBI:49016"/>
        <dbReference type="ChEBI" id="CHEBI:57287"/>
        <dbReference type="ChEBI" id="CHEBI:82815"/>
        <dbReference type="ChEBI" id="CHEBI:456215"/>
        <dbReference type="EC" id="6.2.1.44"/>
    </reaction>
    <physiologicalReaction direction="left-to-right" evidence="5">
        <dbReference type="Rhea" id="RHEA:43053"/>
    </physiologicalReaction>
</comment>
<evidence type="ECO:0000259" key="9">
    <source>
        <dbReference type="Pfam" id="PF13193"/>
    </source>
</evidence>
<accession>A0A939EGY2</accession>
<sequence>MFEAPFLAPRGANHAPLSPLALFERTVAEHPAATALIAGDKTYDYVDLDAAVQRMAEGLAGRGVKRGDVVSVLSANGPEMLVAHFAVPLVGAVLNTINTRLDPAAVRYILDHCGACLVLADARSASLAVEAAGSRPCLVFGSQSVSGLVPFEVMTGPVPGHRRDWRQVVTDEWQPIALNYTSGTTGSPKGVVLHHRGAYMNAVGNAATLRFNPGTVYLWTLPLFHCNGWCHGWAVTAAGGTQVCLDGIDPEEIFAAIERFGVTDLCCAPVVLYMLLDHPAHLSRNGASRRVMVGTGGAAPTTSLIERLDHIAFDLTHLYGLTECFGPCTVNRLPEAMADAPASEKALWLASQGRPHFTAPELRVVASDGRDVPADGESQGEVVLSGVTVMAGYLKDEENTAEAFKDGWFHTGDLAVMLPDGRIQIRDRAKDIIITGGENVSTLEIEDVLHRHTGVRLAAVVAAPHPKWGETPFAFVDADVDLTAEELDRFCRTHLAGFKRPRQFVFEPIPKTATGKVQKFVLRQRAAEIASETDDDRD</sequence>
<dbReference type="EMBL" id="JAEKJZ010000005">
    <property type="protein sequence ID" value="MBN9673006.1"/>
    <property type="molecule type" value="Genomic_DNA"/>
</dbReference>
<dbReference type="AlphaFoldDB" id="A0A939EGY2"/>
<evidence type="ECO:0000256" key="1">
    <source>
        <dbReference type="ARBA" id="ARBA00006432"/>
    </source>
</evidence>
<evidence type="ECO:0000313" key="11">
    <source>
        <dbReference type="Proteomes" id="UP000664096"/>
    </source>
</evidence>